<feature type="region of interest" description="Disordered" evidence="1">
    <location>
        <begin position="429"/>
        <end position="454"/>
    </location>
</feature>
<comment type="caution">
    <text evidence="2">The sequence shown here is derived from an EMBL/GenBank/DDBJ whole genome shotgun (WGS) entry which is preliminary data.</text>
</comment>
<reference evidence="2" key="1">
    <citation type="submission" date="2021-01" db="EMBL/GenBank/DDBJ databases">
        <authorList>
            <consortium name="Genoscope - CEA"/>
            <person name="William W."/>
        </authorList>
    </citation>
    <scope>NUCLEOTIDE SEQUENCE</scope>
</reference>
<dbReference type="OMA" id="YMEPIAT"/>
<feature type="region of interest" description="Disordered" evidence="1">
    <location>
        <begin position="525"/>
        <end position="547"/>
    </location>
</feature>
<feature type="compositionally biased region" description="Polar residues" evidence="1">
    <location>
        <begin position="469"/>
        <end position="502"/>
    </location>
</feature>
<dbReference type="Proteomes" id="UP000688137">
    <property type="component" value="Unassembled WGS sequence"/>
</dbReference>
<sequence>MKHNKEQQISKENLKIIRQSELIQNTVVWTNKNLFLHYCQSQNYYYTRDINEILADASSKAVIRYKDWHGYDDDDEYLKRYYYTDEYPQKVQLLTEYYKFHTDIARLYMEPIATMLNKYYDKKRKYEYYRIAHLIEEENKKNPNRPPKGIVGEQPSPANSQETQKEEQSPTTARRIRNIQILKDLSWLNKSRLFNKQKIDISCTLQDICKYLGNQAFEQSSLFIQPGKTEELKLNKFLTYVNQQVKKTQIKNDSQHLKPKKKLSQPQEQLIQTLIQKQQEESKSRLGSQHSKQNNELLLQMNKLSKDFNVNFVRNQVDSLFKNKQSNENPQSLTRVDQNEQIKQSANPKSKTIIQHQPKISTQLFLKELKKNVQSIPQLLNKYNTNNIPSPTTNSHNKMSISNQSNIGKLNLKQISKILIDEDPTEQEVKWKNGSQTHRPLSGTQNFFSNRNSPTISRIIQNDLKINKNKQTPTPSSQQANTKINKQSGSQTNRKSSQPNIHIRYTSNQDKIININININDNPELKKQQQSKHKKNQSEGKPLQLNTNLPDTQQEYVCLTDRGGASEFLFKNSIAASCQNSPKTQKIKRVSSGTTTLKCSMSTKNSLIQQMISQVTKQQQKQEVLTSQFRKLN</sequence>
<organism evidence="2 3">
    <name type="scientific">Paramecium primaurelia</name>
    <dbReference type="NCBI Taxonomy" id="5886"/>
    <lineage>
        <taxon>Eukaryota</taxon>
        <taxon>Sar</taxon>
        <taxon>Alveolata</taxon>
        <taxon>Ciliophora</taxon>
        <taxon>Intramacronucleata</taxon>
        <taxon>Oligohymenophorea</taxon>
        <taxon>Peniculida</taxon>
        <taxon>Parameciidae</taxon>
        <taxon>Paramecium</taxon>
    </lineage>
</organism>
<feature type="region of interest" description="Disordered" evidence="1">
    <location>
        <begin position="139"/>
        <end position="172"/>
    </location>
</feature>
<evidence type="ECO:0000313" key="3">
    <source>
        <dbReference type="Proteomes" id="UP000688137"/>
    </source>
</evidence>
<feature type="compositionally biased region" description="Polar residues" evidence="1">
    <location>
        <begin position="433"/>
        <end position="454"/>
    </location>
</feature>
<accession>A0A8S1PNG2</accession>
<dbReference type="AlphaFoldDB" id="A0A8S1PNG2"/>
<evidence type="ECO:0000256" key="1">
    <source>
        <dbReference type="SAM" id="MobiDB-lite"/>
    </source>
</evidence>
<evidence type="ECO:0000313" key="2">
    <source>
        <dbReference type="EMBL" id="CAD8104223.1"/>
    </source>
</evidence>
<protein>
    <submittedName>
        <fullName evidence="2">Uncharacterized protein</fullName>
    </submittedName>
</protein>
<dbReference type="EMBL" id="CAJJDM010000126">
    <property type="protein sequence ID" value="CAD8104223.1"/>
    <property type="molecule type" value="Genomic_DNA"/>
</dbReference>
<proteinExistence type="predicted"/>
<gene>
    <name evidence="2" type="ORF">PPRIM_AZ9-3.1.T1230070</name>
</gene>
<name>A0A8S1PNG2_PARPR</name>
<feature type="region of interest" description="Disordered" evidence="1">
    <location>
        <begin position="468"/>
        <end position="502"/>
    </location>
</feature>
<keyword evidence="3" id="KW-1185">Reference proteome</keyword>